<protein>
    <submittedName>
        <fullName evidence="1">Gamma carbonic anhydrase family protein</fullName>
    </submittedName>
</protein>
<dbReference type="Pfam" id="PF00132">
    <property type="entry name" value="Hexapep"/>
    <property type="match status" value="1"/>
</dbReference>
<dbReference type="InterPro" id="IPR047324">
    <property type="entry name" value="LbH_gamma_CA-like"/>
</dbReference>
<organism evidence="1 2">
    <name type="scientific">Hallella mizrahii</name>
    <dbReference type="NCBI Taxonomy" id="2606637"/>
    <lineage>
        <taxon>Bacteria</taxon>
        <taxon>Pseudomonadati</taxon>
        <taxon>Bacteroidota</taxon>
        <taxon>Bacteroidia</taxon>
        <taxon>Bacteroidales</taxon>
        <taxon>Prevotellaceae</taxon>
        <taxon>Hallella</taxon>
    </lineage>
</organism>
<comment type="caution">
    <text evidence="1">The sequence shown here is derived from an EMBL/GenBank/DDBJ whole genome shotgun (WGS) entry which is preliminary data.</text>
</comment>
<dbReference type="SUPFAM" id="SSF51161">
    <property type="entry name" value="Trimeric LpxA-like enzymes"/>
    <property type="match status" value="1"/>
</dbReference>
<dbReference type="EMBL" id="VUNG01000041">
    <property type="protein sequence ID" value="MST85531.1"/>
    <property type="molecule type" value="Genomic_DNA"/>
</dbReference>
<dbReference type="PANTHER" id="PTHR13061:SF29">
    <property type="entry name" value="GAMMA CARBONIC ANHYDRASE-LIKE 1, MITOCHONDRIAL-RELATED"/>
    <property type="match status" value="1"/>
</dbReference>
<keyword evidence="2" id="KW-1185">Reference proteome</keyword>
<dbReference type="Proteomes" id="UP000438914">
    <property type="component" value="Unassembled WGS sequence"/>
</dbReference>
<sequence length="163" mass="17013">MLKITVKGKSPVWGERCMIADNATLAGDITMGNDCSIWFGAVLRADVDKIVMGDRCNVQDLACIHQTAGGAAVLGNDVSLGHGAVVHAATIHDGALIGMNAVVLDHAEVGRGSIVAAGAVVVGGTKIPDGEIWGGIPARFIKKTALGQAEKYAKNYLTIKEWY</sequence>
<evidence type="ECO:0000313" key="1">
    <source>
        <dbReference type="EMBL" id="MST85531.1"/>
    </source>
</evidence>
<accession>A0A7K0KHW5</accession>
<dbReference type="PANTHER" id="PTHR13061">
    <property type="entry name" value="DYNACTIN SUBUNIT P25"/>
    <property type="match status" value="1"/>
</dbReference>
<dbReference type="Gene3D" id="2.160.10.10">
    <property type="entry name" value="Hexapeptide repeat proteins"/>
    <property type="match status" value="1"/>
</dbReference>
<evidence type="ECO:0000313" key="2">
    <source>
        <dbReference type="Proteomes" id="UP000438914"/>
    </source>
</evidence>
<gene>
    <name evidence="1" type="ORF">FYJ73_12785</name>
</gene>
<dbReference type="InterPro" id="IPR050484">
    <property type="entry name" value="Transf_Hexapept/Carb_Anhydrase"/>
</dbReference>
<dbReference type="InterPro" id="IPR011004">
    <property type="entry name" value="Trimer_LpxA-like_sf"/>
</dbReference>
<reference evidence="1 2" key="1">
    <citation type="submission" date="2019-08" db="EMBL/GenBank/DDBJ databases">
        <title>In-depth cultivation of the pig gut microbiome towards novel bacterial diversity and tailored functional studies.</title>
        <authorList>
            <person name="Wylensek D."/>
            <person name="Hitch T.C.A."/>
            <person name="Clavel T."/>
        </authorList>
    </citation>
    <scope>NUCLEOTIDE SEQUENCE [LARGE SCALE GENOMIC DNA]</scope>
    <source>
        <strain evidence="1 2">LKV-178-WT-2A</strain>
    </source>
</reference>
<proteinExistence type="predicted"/>
<dbReference type="AlphaFoldDB" id="A0A7K0KHW5"/>
<name>A0A7K0KHW5_9BACT</name>
<dbReference type="InterPro" id="IPR001451">
    <property type="entry name" value="Hexapep"/>
</dbReference>
<dbReference type="RefSeq" id="WP_154535117.1">
    <property type="nucleotide sequence ID" value="NZ_VUNG01000041.1"/>
</dbReference>
<dbReference type="CDD" id="cd04645">
    <property type="entry name" value="LbH_gamma_CA_like"/>
    <property type="match status" value="1"/>
</dbReference>